<accession>A0A9X0AGU1</accession>
<proteinExistence type="predicted"/>
<evidence type="ECO:0000313" key="2">
    <source>
        <dbReference type="Proteomes" id="UP001152300"/>
    </source>
</evidence>
<evidence type="ECO:0000313" key="1">
    <source>
        <dbReference type="EMBL" id="KAJ8062501.1"/>
    </source>
</evidence>
<dbReference type="EMBL" id="JAPEIS010000010">
    <property type="protein sequence ID" value="KAJ8062501.1"/>
    <property type="molecule type" value="Genomic_DNA"/>
</dbReference>
<dbReference type="AlphaFoldDB" id="A0A9X0AGU1"/>
<reference evidence="1" key="1">
    <citation type="submission" date="2022-11" db="EMBL/GenBank/DDBJ databases">
        <title>Genome Resource of Sclerotinia nivalis Strain SnTB1, a Plant Pathogen Isolated from American Ginseng.</title>
        <authorList>
            <person name="Fan S."/>
        </authorList>
    </citation>
    <scope>NUCLEOTIDE SEQUENCE</scope>
    <source>
        <strain evidence="1">SnTB1</strain>
    </source>
</reference>
<name>A0A9X0AGU1_9HELO</name>
<dbReference type="Proteomes" id="UP001152300">
    <property type="component" value="Unassembled WGS sequence"/>
</dbReference>
<gene>
    <name evidence="1" type="ORF">OCU04_009031</name>
</gene>
<organism evidence="1 2">
    <name type="scientific">Sclerotinia nivalis</name>
    <dbReference type="NCBI Taxonomy" id="352851"/>
    <lineage>
        <taxon>Eukaryota</taxon>
        <taxon>Fungi</taxon>
        <taxon>Dikarya</taxon>
        <taxon>Ascomycota</taxon>
        <taxon>Pezizomycotina</taxon>
        <taxon>Leotiomycetes</taxon>
        <taxon>Helotiales</taxon>
        <taxon>Sclerotiniaceae</taxon>
        <taxon>Sclerotinia</taxon>
    </lineage>
</organism>
<protein>
    <recommendedName>
        <fullName evidence="3">C2H2-type domain-containing protein</fullName>
    </recommendedName>
</protein>
<evidence type="ECO:0008006" key="3">
    <source>
        <dbReference type="Google" id="ProtNLM"/>
    </source>
</evidence>
<comment type="caution">
    <text evidence="1">The sequence shown here is derived from an EMBL/GenBank/DDBJ whole genome shotgun (WGS) entry which is preliminary data.</text>
</comment>
<keyword evidence="2" id="KW-1185">Reference proteome</keyword>
<sequence length="122" mass="13295">MIMVLTIYLGEVVNKQIDATSVATVARVSEKSTLRSRRRSTRLNAEDGIASEVKGAISPGLEDGIAPDAKNENIHDTSTACMFEPRSANPESSSCGKCGTAFKSSEHLWKYRRTKGIVELLH</sequence>